<keyword evidence="5 10" id="KW-0169">Cobalamin biosynthesis</keyword>
<evidence type="ECO:0000256" key="3">
    <source>
        <dbReference type="ARBA" id="ARBA00011991"/>
    </source>
</evidence>
<evidence type="ECO:0000256" key="8">
    <source>
        <dbReference type="ARBA" id="ARBA00030686"/>
    </source>
</evidence>
<accession>A0A1G9WF07</accession>
<dbReference type="CDD" id="cd02439">
    <property type="entry name" value="DMB-PRT_CobT"/>
    <property type="match status" value="1"/>
</dbReference>
<comment type="catalytic activity">
    <reaction evidence="9 10">
        <text>5,6-dimethylbenzimidazole + nicotinate beta-D-ribonucleotide = alpha-ribazole 5'-phosphate + nicotinate + H(+)</text>
        <dbReference type="Rhea" id="RHEA:11196"/>
        <dbReference type="ChEBI" id="CHEBI:15378"/>
        <dbReference type="ChEBI" id="CHEBI:15890"/>
        <dbReference type="ChEBI" id="CHEBI:32544"/>
        <dbReference type="ChEBI" id="CHEBI:57502"/>
        <dbReference type="ChEBI" id="CHEBI:57918"/>
        <dbReference type="EC" id="2.4.2.21"/>
    </reaction>
</comment>
<dbReference type="RefSeq" id="WP_093207833.1">
    <property type="nucleotide sequence ID" value="NZ_FNGS01000009.1"/>
</dbReference>
<evidence type="ECO:0000256" key="9">
    <source>
        <dbReference type="ARBA" id="ARBA00047340"/>
    </source>
</evidence>
<protein>
    <recommendedName>
        <fullName evidence="4 10">Nicotinate-nucleotide--dimethylbenzimidazole phosphoribosyltransferase</fullName>
        <shortName evidence="10">NN:DBI PRT</shortName>
        <ecNumber evidence="3 10">2.4.2.21</ecNumber>
    </recommendedName>
    <alternativeName>
        <fullName evidence="8 10">N(1)-alpha-phosphoribosyltransferase</fullName>
    </alternativeName>
</protein>
<dbReference type="InterPro" id="IPR017846">
    <property type="entry name" value="Nict_dMeBzImd_PRibTrfase_bact"/>
</dbReference>
<gene>
    <name evidence="10" type="primary">cobT</name>
    <name evidence="11" type="ORF">SAMN04488090_4361</name>
</gene>
<organism evidence="11 12">
    <name type="scientific">Siphonobacter aquaeclarae</name>
    <dbReference type="NCBI Taxonomy" id="563176"/>
    <lineage>
        <taxon>Bacteria</taxon>
        <taxon>Pseudomonadati</taxon>
        <taxon>Bacteroidota</taxon>
        <taxon>Cytophagia</taxon>
        <taxon>Cytophagales</taxon>
        <taxon>Cytophagaceae</taxon>
        <taxon>Siphonobacter</taxon>
    </lineage>
</organism>
<dbReference type="InterPro" id="IPR003200">
    <property type="entry name" value="Nict_dMeBzImd_PRibTrfase"/>
</dbReference>
<dbReference type="EMBL" id="FNGS01000009">
    <property type="protein sequence ID" value="SDM83070.1"/>
    <property type="molecule type" value="Genomic_DNA"/>
</dbReference>
<evidence type="ECO:0000313" key="12">
    <source>
        <dbReference type="Proteomes" id="UP000198901"/>
    </source>
</evidence>
<dbReference type="HAMAP" id="MF_00230">
    <property type="entry name" value="CobT"/>
    <property type="match status" value="1"/>
</dbReference>
<evidence type="ECO:0000256" key="4">
    <source>
        <dbReference type="ARBA" id="ARBA00015486"/>
    </source>
</evidence>
<comment type="similarity">
    <text evidence="2 10">Belongs to the CobT family.</text>
</comment>
<evidence type="ECO:0000256" key="6">
    <source>
        <dbReference type="ARBA" id="ARBA00022676"/>
    </source>
</evidence>
<dbReference type="SUPFAM" id="SSF52733">
    <property type="entry name" value="Nicotinate mononucleotide:5,6-dimethylbenzimidazole phosphoribosyltransferase (CobT)"/>
    <property type="match status" value="1"/>
</dbReference>
<sequence>MYTSSLEQTLRRKIDFKTKPLGALGLLEKLAFRIAMIQKTETPVLSDPTIVVFAGDHGIASEGVSAYPPEVTFQMVENFIAGGAAINVFCRQNGLGLRVVDAGVRYDFSENAPIIHAKAAPGTANFLREPAMTDVQLAFCLEQGALVVHNLRRDASNVVGFGEMGIGNTSSASVLMSLLTGLPLDACVGRGTGLSNEKFARKKEILAEAIRVNGVQTDPREALRTYGGFEIAQMVGAIRAARSAGMTILIDGFISTAAALVAFRMQPNVLDNIIFSHRSEEQGHALLLDYLGAEPVLQLQLRLGEGTGCALAYPVLKNAVAFLNQMSSFEEAGVSGKTEEQRIEE</sequence>
<proteinExistence type="inferred from homology"/>
<dbReference type="NCBIfam" id="NF000996">
    <property type="entry name" value="PRK00105.1"/>
    <property type="match status" value="1"/>
</dbReference>
<keyword evidence="6 10" id="KW-0328">Glycosyltransferase</keyword>
<dbReference type="UniPathway" id="UPA00061">
    <property type="reaction ID" value="UER00516"/>
</dbReference>
<dbReference type="Gene3D" id="1.10.1610.10">
    <property type="match status" value="1"/>
</dbReference>
<comment type="pathway">
    <text evidence="1 10">Nucleoside biosynthesis; alpha-ribazole biosynthesis; alpha-ribazole from 5,6-dimethylbenzimidazole: step 1/2.</text>
</comment>
<dbReference type="GO" id="GO:0009236">
    <property type="term" value="P:cobalamin biosynthetic process"/>
    <property type="evidence" value="ECO:0007669"/>
    <property type="project" value="UniProtKB-UniRule"/>
</dbReference>
<name>A0A1G9WF07_9BACT</name>
<dbReference type="GO" id="GO:0008939">
    <property type="term" value="F:nicotinate-nucleotide-dimethylbenzimidazole phosphoribosyltransferase activity"/>
    <property type="evidence" value="ECO:0007669"/>
    <property type="project" value="UniProtKB-UniRule"/>
</dbReference>
<reference evidence="11 12" key="1">
    <citation type="submission" date="2016-10" db="EMBL/GenBank/DDBJ databases">
        <authorList>
            <person name="de Groot N.N."/>
        </authorList>
    </citation>
    <scope>NUCLEOTIDE SEQUENCE [LARGE SCALE GENOMIC DNA]</scope>
    <source>
        <strain evidence="11 12">DSM 21668</strain>
    </source>
</reference>
<dbReference type="PANTHER" id="PTHR43463:SF1">
    <property type="entry name" value="NICOTINATE-NUCLEOTIDE--DIMETHYLBENZIMIDAZOLE PHOSPHORIBOSYLTRANSFERASE"/>
    <property type="match status" value="1"/>
</dbReference>
<dbReference type="FunFam" id="3.40.50.10210:FF:000001">
    <property type="entry name" value="Nicotinate-nucleotide--dimethylbenzimidazole phosphoribosyltransferase"/>
    <property type="match status" value="1"/>
</dbReference>
<evidence type="ECO:0000256" key="7">
    <source>
        <dbReference type="ARBA" id="ARBA00022679"/>
    </source>
</evidence>
<keyword evidence="12" id="KW-1185">Reference proteome</keyword>
<dbReference type="Gene3D" id="3.40.50.10210">
    <property type="match status" value="1"/>
</dbReference>
<dbReference type="AlphaFoldDB" id="A0A1G9WF07"/>
<dbReference type="Proteomes" id="UP000198901">
    <property type="component" value="Unassembled WGS sequence"/>
</dbReference>
<dbReference type="InterPro" id="IPR036087">
    <property type="entry name" value="Nict_dMeBzImd_PRibTrfase_sf"/>
</dbReference>
<evidence type="ECO:0000313" key="11">
    <source>
        <dbReference type="EMBL" id="SDM83070.1"/>
    </source>
</evidence>
<dbReference type="Pfam" id="PF02277">
    <property type="entry name" value="DBI_PRT"/>
    <property type="match status" value="1"/>
</dbReference>
<feature type="active site" description="Proton acceptor" evidence="10">
    <location>
        <position position="305"/>
    </location>
</feature>
<dbReference type="EC" id="2.4.2.21" evidence="3 10"/>
<dbReference type="OrthoDB" id="9781491at2"/>
<evidence type="ECO:0000256" key="10">
    <source>
        <dbReference type="HAMAP-Rule" id="MF_00230"/>
    </source>
</evidence>
<evidence type="ECO:0000256" key="5">
    <source>
        <dbReference type="ARBA" id="ARBA00022573"/>
    </source>
</evidence>
<dbReference type="STRING" id="563176.SAMN04488090_4361"/>
<dbReference type="InterPro" id="IPR023195">
    <property type="entry name" value="Nict_dMeBzImd_PRibTrfase_N"/>
</dbReference>
<evidence type="ECO:0000256" key="2">
    <source>
        <dbReference type="ARBA" id="ARBA00007110"/>
    </source>
</evidence>
<keyword evidence="7 10" id="KW-0808">Transferase</keyword>
<evidence type="ECO:0000256" key="1">
    <source>
        <dbReference type="ARBA" id="ARBA00005049"/>
    </source>
</evidence>
<dbReference type="NCBIfam" id="TIGR03160">
    <property type="entry name" value="cobT_DBIPRT"/>
    <property type="match status" value="1"/>
</dbReference>
<comment type="function">
    <text evidence="10">Catalyzes the synthesis of alpha-ribazole-5'-phosphate from nicotinate mononucleotide (NAMN) and 5,6-dimethylbenzimidazole (DMB).</text>
</comment>
<dbReference type="PANTHER" id="PTHR43463">
    <property type="entry name" value="NICOTINATE-NUCLEOTIDE--DIMETHYLBENZIMIDAZOLE PHOSPHORIBOSYLTRANSFERASE"/>
    <property type="match status" value="1"/>
</dbReference>